<dbReference type="VEuPathDB" id="FungiDB:AO090138000043"/>
<dbReference type="SUPFAM" id="SSF47616">
    <property type="entry name" value="GST C-terminal domain-like"/>
    <property type="match status" value="1"/>
</dbReference>
<gene>
    <name evidence="7" type="ORF">OAory_01114200</name>
</gene>
<dbReference type="GO" id="GO:0010181">
    <property type="term" value="F:FMN binding"/>
    <property type="evidence" value="ECO:0007669"/>
    <property type="project" value="InterPro"/>
</dbReference>
<dbReference type="Pfam" id="PF13410">
    <property type="entry name" value="GST_C_2"/>
    <property type="match status" value="1"/>
</dbReference>
<evidence type="ECO:0000256" key="4">
    <source>
        <dbReference type="SAM" id="Coils"/>
    </source>
</evidence>
<keyword evidence="4" id="KW-0175">Coiled coil</keyword>
<dbReference type="Pfam" id="PF01070">
    <property type="entry name" value="FMN_dh"/>
    <property type="match status" value="1"/>
</dbReference>
<reference evidence="7 8" key="1">
    <citation type="submission" date="2016-10" db="EMBL/GenBank/DDBJ databases">
        <title>Genome sequencing of Aspergillus oryzae BCC7051.</title>
        <authorList>
            <person name="Thammarongtham C."/>
            <person name="Vorapreeda T."/>
            <person name="Nookaew I."/>
            <person name="Srisuk T."/>
            <person name="Land M."/>
            <person name="Jeennor S."/>
            <person name="Laoteng K."/>
        </authorList>
    </citation>
    <scope>NUCLEOTIDE SEQUENCE [LARGE SCALE GENOMIC DNA]</scope>
    <source>
        <strain evidence="7 8">BCC7051</strain>
    </source>
</reference>
<protein>
    <submittedName>
        <fullName evidence="7">FMN-dependent alpha-hydroxy acid dehydrogenase</fullName>
    </submittedName>
</protein>
<dbReference type="InterPro" id="IPR013785">
    <property type="entry name" value="Aldolase_TIM"/>
</dbReference>
<dbReference type="CDD" id="cd14686">
    <property type="entry name" value="bZIP"/>
    <property type="match status" value="1"/>
</dbReference>
<dbReference type="SUPFAM" id="SSF51395">
    <property type="entry name" value="FMN-linked oxidoreductases"/>
    <property type="match status" value="1"/>
</dbReference>
<evidence type="ECO:0000259" key="6">
    <source>
        <dbReference type="PROSITE" id="PS51349"/>
    </source>
</evidence>
<comment type="caution">
    <text evidence="7">The sequence shown here is derived from an EMBL/GenBank/DDBJ whole genome shotgun (WGS) entry which is preliminary data.</text>
</comment>
<dbReference type="PROSITE" id="PS51349">
    <property type="entry name" value="FMN_HYDROXY_ACID_DH_2"/>
    <property type="match status" value="1"/>
</dbReference>
<dbReference type="InterPro" id="IPR021833">
    <property type="entry name" value="DUF3425"/>
</dbReference>
<dbReference type="GO" id="GO:0016491">
    <property type="term" value="F:oxidoreductase activity"/>
    <property type="evidence" value="ECO:0007669"/>
    <property type="project" value="UniProtKB-KW"/>
</dbReference>
<dbReference type="InterPro" id="IPR036282">
    <property type="entry name" value="Glutathione-S-Trfase_C_sf"/>
</dbReference>
<dbReference type="Proteomes" id="UP000190312">
    <property type="component" value="Unassembled WGS sequence"/>
</dbReference>
<dbReference type="AlphaFoldDB" id="A0A1S9D7M4"/>
<evidence type="ECO:0000313" key="7">
    <source>
        <dbReference type="EMBL" id="OOO05083.1"/>
    </source>
</evidence>
<dbReference type="InterPro" id="IPR037396">
    <property type="entry name" value="FMN_HAD"/>
</dbReference>
<dbReference type="Gene3D" id="1.20.1050.10">
    <property type="match status" value="1"/>
</dbReference>
<dbReference type="InterPro" id="IPR012133">
    <property type="entry name" value="Alpha-hydoxy_acid_DH_FMN"/>
</dbReference>
<organism evidence="7 8">
    <name type="scientific">Aspergillus oryzae</name>
    <name type="common">Yellow koji mold</name>
    <dbReference type="NCBI Taxonomy" id="5062"/>
    <lineage>
        <taxon>Eukaryota</taxon>
        <taxon>Fungi</taxon>
        <taxon>Dikarya</taxon>
        <taxon>Ascomycota</taxon>
        <taxon>Pezizomycotina</taxon>
        <taxon>Eurotiomycetes</taxon>
        <taxon>Eurotiomycetidae</taxon>
        <taxon>Eurotiales</taxon>
        <taxon>Aspergillaceae</taxon>
        <taxon>Aspergillus</taxon>
        <taxon>Aspergillus subgen. Circumdati</taxon>
    </lineage>
</organism>
<proteinExistence type="inferred from homology"/>
<dbReference type="Pfam" id="PF13409">
    <property type="entry name" value="GST_N_2"/>
    <property type="match status" value="1"/>
</dbReference>
<dbReference type="Gene3D" id="3.20.20.70">
    <property type="entry name" value="Aldolase class I"/>
    <property type="match status" value="1"/>
</dbReference>
<dbReference type="Gene3D" id="1.20.5.170">
    <property type="match status" value="1"/>
</dbReference>
<sequence length="986" mass="111925">MVGTEFSAEPRIQWQNLVVLTTERLRNRLSQQAYRKRQTTYIQELERRLENASKTENERIIQLEKENTFLRKRLSTFIGKLESAHASLRALSQQMNAALGAEANSTETDTATVAELSQPPEPPTQKTSSELDIHLDSASPTAPCQWSPLLPSYSDVVEQTSDVDVSLNNNLGHDAGSCEQQFESAALSIPHTETFPSSFDGTNAQGNTVGFNILSNDVSIPNVSIRGVPGVWSYNYQMGPSTYRTAMSSIFSVGKALHISNSAFSDHIHILHRCIKSKWRLLDCSDSQSANLPKIHLSVSLMLSLFNSLYRPLAMSWYTPTKFYYHITSLTMWQLNPTRELYMQLPMRYRPSALQLSESYPPIIDWCPFPSIRDRLIMLHAANSNIDQIICDIATAYVIETDISTIIQFDRPTLGYIRVWDLIQAMDERVDSLYSDPHESFANNHLVAQQAEMSNTEQETDFHDVTLPAPSMEALFQTKKYARLAFKELRMDDGVARFKLDPLLFEKYPEFNHSVEDVVAAGMAIGPVHHVMQLYSMKDRKTEEGIIRRAEAAGCKAIFLTADSPVLGVRYNEWRNGFQPSPGLGYPMLNRSPEDIAQQSHDDGFNSFNSDSHSWAKEISWLRSVTNMEIWIKGVLTPEDVELAVEYKCDGVIISNHGGRQLDETPATIDALPACAQAARGRIRIHVDGGIRSGVDIFKALALGAECCWVGRPALWGLAWLTMTEQTQQPDYHLIGTHTRYSSWTSRVETVLEYFNIPYSAQIIHLSEVKKISHTGLVPLLECRSLGPNIRLNDSLAICEFLAESNPELNLWPRDRQLRALARSAAAEMHSGFSTLRNNYGTNFIARYTGNVPVSEQAKKEVERLLVIWDNARRTTKARLAELNERDEGFLFGSFSIADAFFWPVLWRFRTYNLPLDTASPDALAWMEKMWNNPTMQRLAHHYYRQAEIPETRIAHYDDIFHDRDDVQYGTFLEGWTFSVAEKRFN</sequence>
<dbReference type="GO" id="GO:0003700">
    <property type="term" value="F:DNA-binding transcription factor activity"/>
    <property type="evidence" value="ECO:0007669"/>
    <property type="project" value="InterPro"/>
</dbReference>
<dbReference type="InterPro" id="IPR008259">
    <property type="entry name" value="FMN_hydac_DH_AS"/>
</dbReference>
<evidence type="ECO:0000256" key="2">
    <source>
        <dbReference type="ARBA" id="ARBA00023002"/>
    </source>
</evidence>
<dbReference type="PANTHER" id="PTHR10578">
    <property type="entry name" value="S -2-HYDROXY-ACID OXIDASE-RELATED"/>
    <property type="match status" value="1"/>
</dbReference>
<dbReference type="PANTHER" id="PTHR10578:SF149">
    <property type="entry name" value="2-HYDROXYACID OXIDASE 2"/>
    <property type="match status" value="1"/>
</dbReference>
<dbReference type="InterPro" id="IPR004827">
    <property type="entry name" value="bZIP"/>
</dbReference>
<feature type="domain" description="FMN hydroxy acid dehydrogenase" evidence="6">
    <location>
        <begin position="453"/>
        <end position="719"/>
    </location>
</feature>
<comment type="cofactor">
    <cofactor evidence="1">
        <name>FMN</name>
        <dbReference type="ChEBI" id="CHEBI:58210"/>
    </cofactor>
</comment>
<dbReference type="OrthoDB" id="10261951at2759"/>
<dbReference type="Gene3D" id="3.40.30.10">
    <property type="entry name" value="Glutaredoxin"/>
    <property type="match status" value="1"/>
</dbReference>
<comment type="similarity">
    <text evidence="3">Belongs to the FMN-dependent alpha-hydroxy acid dehydrogenase family.</text>
</comment>
<name>A0A1S9D7M4_ASPOZ</name>
<dbReference type="VEuPathDB" id="FungiDB:AO090138000045"/>
<evidence type="ECO:0000256" key="1">
    <source>
        <dbReference type="ARBA" id="ARBA00001917"/>
    </source>
</evidence>
<evidence type="ECO:0000256" key="5">
    <source>
        <dbReference type="SAM" id="MobiDB-lite"/>
    </source>
</evidence>
<dbReference type="SUPFAM" id="SSF52833">
    <property type="entry name" value="Thioredoxin-like"/>
    <property type="match status" value="1"/>
</dbReference>
<feature type="region of interest" description="Disordered" evidence="5">
    <location>
        <begin position="100"/>
        <end position="129"/>
    </location>
</feature>
<evidence type="ECO:0000313" key="8">
    <source>
        <dbReference type="Proteomes" id="UP000190312"/>
    </source>
</evidence>
<dbReference type="eggNOG" id="KOG0538">
    <property type="taxonomic scope" value="Eukaryota"/>
</dbReference>
<evidence type="ECO:0000256" key="3">
    <source>
        <dbReference type="ARBA" id="ARBA00024042"/>
    </source>
</evidence>
<dbReference type="InterPro" id="IPR004045">
    <property type="entry name" value="Glutathione_S-Trfase_N"/>
</dbReference>
<dbReference type="Pfam" id="PF11905">
    <property type="entry name" value="DUF3425"/>
    <property type="match status" value="1"/>
</dbReference>
<accession>A0A1S9D7M4</accession>
<dbReference type="PROSITE" id="PS00557">
    <property type="entry name" value="FMN_HYDROXY_ACID_DH_1"/>
    <property type="match status" value="1"/>
</dbReference>
<dbReference type="EMBL" id="MKZY01000010">
    <property type="protein sequence ID" value="OOO05083.1"/>
    <property type="molecule type" value="Genomic_DNA"/>
</dbReference>
<feature type="coiled-coil region" evidence="4">
    <location>
        <begin position="35"/>
        <end position="73"/>
    </location>
</feature>
<dbReference type="CDD" id="cd02809">
    <property type="entry name" value="alpha_hydroxyacid_oxid_FMN"/>
    <property type="match status" value="1"/>
</dbReference>
<dbReference type="InterPro" id="IPR000262">
    <property type="entry name" value="FMN-dep_DH"/>
</dbReference>
<dbReference type="PROSITE" id="PS00036">
    <property type="entry name" value="BZIP_BASIC"/>
    <property type="match status" value="1"/>
</dbReference>
<keyword evidence="2" id="KW-0560">Oxidoreductase</keyword>
<dbReference type="CDD" id="cd03194">
    <property type="entry name" value="GST_C_3"/>
    <property type="match status" value="1"/>
</dbReference>
<dbReference type="InterPro" id="IPR036249">
    <property type="entry name" value="Thioredoxin-like_sf"/>
</dbReference>